<sequence length="508" mass="53470">MPPTRSRQPQPGDRPLAGRRPRPRPPVRRSTRIAGAVAVVVITASGVGHAVVTGLNGAIGRVDAFGGMQNRPGDSKGTNFLLVGTDGRDGLDPAEKKQYHLGGAPCHCTDTIMLVHLSQDRERASVVSIPRDTYVQLPTMGNARPAPGASPAHRSAGGTRMPATHPAKINEAYADGGPKLTVATVEKLTDVHIDHYLEVDFTSFMKTVDVLGGVPVCTRRPLKDSYTGLDLPVGTTVLNGGQALQYVRSRHIDADSDLGRMQRQQRFVAQVIHKITSTGTLTDPLRLEQVASTVLGSVRADKGLDPADLIALARSMKGFSSASSEFATVPLSDLSYNVPGVGSTVKWDVPKANVLWADIRADRPLDAKKPAKAGRSAGSERKAVPVDVAPSQISVEVENASGVNGLGASVQKSLHGTGFATPGLPTTAERHTARTTIAYDPRWDRSARSLAAALPGARLVPAEGQGPVMKVTLGEDDKAPKVLRVALRGAQKPAVTANPAQPADDAAC</sequence>
<feature type="region of interest" description="Disordered" evidence="2">
    <location>
        <begin position="137"/>
        <end position="161"/>
    </location>
</feature>
<feature type="region of interest" description="Disordered" evidence="2">
    <location>
        <begin position="1"/>
        <end position="29"/>
    </location>
</feature>
<feature type="compositionally biased region" description="Basic residues" evidence="2">
    <location>
        <begin position="17"/>
        <end position="29"/>
    </location>
</feature>
<evidence type="ECO:0000259" key="4">
    <source>
        <dbReference type="Pfam" id="PF03816"/>
    </source>
</evidence>
<dbReference type="InterPro" id="IPR004474">
    <property type="entry name" value="LytR_CpsA_psr"/>
</dbReference>
<keyword evidence="7" id="KW-1185">Reference proteome</keyword>
<dbReference type="Proteomes" id="UP000199341">
    <property type="component" value="Unassembled WGS sequence"/>
</dbReference>
<dbReference type="PANTHER" id="PTHR33392:SF6">
    <property type="entry name" value="POLYISOPRENYL-TEICHOIC ACID--PEPTIDOGLYCAN TEICHOIC ACID TRANSFERASE TAGU"/>
    <property type="match status" value="1"/>
</dbReference>
<dbReference type="AlphaFoldDB" id="A0A1H0ET56"/>
<protein>
    <submittedName>
        <fullName evidence="6">Transcriptional attenuator, LytR family</fullName>
    </submittedName>
</protein>
<evidence type="ECO:0000256" key="1">
    <source>
        <dbReference type="ARBA" id="ARBA00006068"/>
    </source>
</evidence>
<evidence type="ECO:0000256" key="3">
    <source>
        <dbReference type="SAM" id="Phobius"/>
    </source>
</evidence>
<dbReference type="InterPro" id="IPR050922">
    <property type="entry name" value="LytR/CpsA/Psr_CW_biosynth"/>
</dbReference>
<dbReference type="Gene3D" id="3.30.70.2390">
    <property type="match status" value="1"/>
</dbReference>
<evidence type="ECO:0000256" key="2">
    <source>
        <dbReference type="SAM" id="MobiDB-lite"/>
    </source>
</evidence>
<dbReference type="Gene3D" id="3.40.630.190">
    <property type="entry name" value="LCP protein"/>
    <property type="match status" value="1"/>
</dbReference>
<gene>
    <name evidence="6" type="ORF">SAMN05216259_10622</name>
</gene>
<comment type="similarity">
    <text evidence="1">Belongs to the LytR/CpsA/Psr (LCP) family.</text>
</comment>
<evidence type="ECO:0000313" key="6">
    <source>
        <dbReference type="EMBL" id="SDN85552.1"/>
    </source>
</evidence>
<dbReference type="Pfam" id="PF03816">
    <property type="entry name" value="LytR_cpsA_psr"/>
    <property type="match status" value="1"/>
</dbReference>
<reference evidence="6 7" key="1">
    <citation type="submission" date="2016-10" db="EMBL/GenBank/DDBJ databases">
        <authorList>
            <person name="de Groot N.N."/>
        </authorList>
    </citation>
    <scope>NUCLEOTIDE SEQUENCE [LARGE SCALE GENOMIC DNA]</scope>
    <source>
        <strain evidence="6 7">CGMCC 4.2022</strain>
    </source>
</reference>
<dbReference type="Pfam" id="PF13399">
    <property type="entry name" value="LytR_C"/>
    <property type="match status" value="1"/>
</dbReference>
<dbReference type="STRING" id="310781.SAMN05216259_10622"/>
<dbReference type="InterPro" id="IPR027381">
    <property type="entry name" value="LytR/CpsA/Psr_C"/>
</dbReference>
<dbReference type="PANTHER" id="PTHR33392">
    <property type="entry name" value="POLYISOPRENYL-TEICHOIC ACID--PEPTIDOGLYCAN TEICHOIC ACID TRANSFERASE TAGU"/>
    <property type="match status" value="1"/>
</dbReference>
<keyword evidence="3" id="KW-1133">Transmembrane helix</keyword>
<evidence type="ECO:0000259" key="5">
    <source>
        <dbReference type="Pfam" id="PF13399"/>
    </source>
</evidence>
<name>A0A1H0ET56_9ACTN</name>
<organism evidence="6 7">
    <name type="scientific">Actinacidiphila guanduensis</name>
    <dbReference type="NCBI Taxonomy" id="310781"/>
    <lineage>
        <taxon>Bacteria</taxon>
        <taxon>Bacillati</taxon>
        <taxon>Actinomycetota</taxon>
        <taxon>Actinomycetes</taxon>
        <taxon>Kitasatosporales</taxon>
        <taxon>Streptomycetaceae</taxon>
        <taxon>Actinacidiphila</taxon>
    </lineage>
</organism>
<accession>A0A1H0ET56</accession>
<keyword evidence="3" id="KW-0472">Membrane</keyword>
<feature type="transmembrane region" description="Helical" evidence="3">
    <location>
        <begin position="33"/>
        <end position="52"/>
    </location>
</feature>
<dbReference type="EMBL" id="FNIE01000006">
    <property type="protein sequence ID" value="SDN85552.1"/>
    <property type="molecule type" value="Genomic_DNA"/>
</dbReference>
<keyword evidence="3" id="KW-0812">Transmembrane</keyword>
<evidence type="ECO:0000313" key="7">
    <source>
        <dbReference type="Proteomes" id="UP000199341"/>
    </source>
</evidence>
<feature type="domain" description="LytR/CpsA/Psr regulator C-terminal" evidence="5">
    <location>
        <begin position="392"/>
        <end position="476"/>
    </location>
</feature>
<feature type="domain" description="Cell envelope-related transcriptional attenuator" evidence="4">
    <location>
        <begin position="109"/>
        <end position="276"/>
    </location>
</feature>
<dbReference type="NCBIfam" id="TIGR00350">
    <property type="entry name" value="lytR_cpsA_psr"/>
    <property type="match status" value="1"/>
</dbReference>
<proteinExistence type="inferred from homology"/>